<dbReference type="Proteomes" id="UP000574369">
    <property type="component" value="Unassembled WGS sequence"/>
</dbReference>
<evidence type="ECO:0000313" key="2">
    <source>
        <dbReference type="Proteomes" id="UP000574369"/>
    </source>
</evidence>
<comment type="caution">
    <text evidence="1">The sequence shown here is derived from an EMBL/GenBank/DDBJ whole genome shotgun (WGS) entry which is preliminary data.</text>
</comment>
<dbReference type="RefSeq" id="WP_088450772.1">
    <property type="nucleotide sequence ID" value="NZ_JACHXO010000004.1"/>
</dbReference>
<accession>A0ABR6GSD2</accession>
<evidence type="ECO:0000313" key="1">
    <source>
        <dbReference type="EMBL" id="MBB3195033.1"/>
    </source>
</evidence>
<reference evidence="1 2" key="1">
    <citation type="submission" date="2020-08" db="EMBL/GenBank/DDBJ databases">
        <title>Genomic Encyclopedia of Type Strains, Phase III (KMG-III): the genomes of soil and plant-associated and newly described type strains.</title>
        <authorList>
            <person name="Whitman W."/>
        </authorList>
    </citation>
    <scope>NUCLEOTIDE SEQUENCE [LARGE SCALE GENOMIC DNA]</scope>
    <source>
        <strain evidence="1 2">CECT 7247</strain>
    </source>
</reference>
<name>A0ABR6GSD2_9BURK</name>
<organism evidence="1 2">
    <name type="scientific">Roseateles terrae</name>
    <dbReference type="NCBI Taxonomy" id="431060"/>
    <lineage>
        <taxon>Bacteria</taxon>
        <taxon>Pseudomonadati</taxon>
        <taxon>Pseudomonadota</taxon>
        <taxon>Betaproteobacteria</taxon>
        <taxon>Burkholderiales</taxon>
        <taxon>Sphaerotilaceae</taxon>
        <taxon>Roseateles</taxon>
    </lineage>
</organism>
<proteinExistence type="predicted"/>
<dbReference type="EMBL" id="JACHXO010000004">
    <property type="protein sequence ID" value="MBB3195033.1"/>
    <property type="molecule type" value="Genomic_DNA"/>
</dbReference>
<gene>
    <name evidence="1" type="ORF">FHS28_002436</name>
</gene>
<protein>
    <submittedName>
        <fullName evidence="1">Uncharacterized protein YdeI (YjbR/CyaY-like superfamily)</fullName>
    </submittedName>
</protein>
<keyword evidence="2" id="KW-1185">Reference proteome</keyword>
<sequence length="189" mass="21491">MATRTPIFFPTAEAFRAWLDENAATATDVVVGFYKRGTGLQSIDWPESVDEALCHGWIDGVRTRIDDKSYKIRFTPRKPTSIWSAVNIAKMEALIQEGRVRAAGLAAFERRTDARSKVYSHEQDEIELSPAQEVAFRHHPAAWDFFRAQAPSYQRSTIWHVLSAKKADTQMARLQRLIDASARGERLKL</sequence>
<dbReference type="Pfam" id="PF13376">
    <property type="entry name" value="OmdA"/>
    <property type="match status" value="1"/>
</dbReference>